<evidence type="ECO:0000313" key="2">
    <source>
        <dbReference type="EMBL" id="AIJ06089.1"/>
    </source>
</evidence>
<feature type="transmembrane region" description="Helical" evidence="1">
    <location>
        <begin position="64"/>
        <end position="83"/>
    </location>
</feature>
<feature type="transmembrane region" description="Helical" evidence="1">
    <location>
        <begin position="6"/>
        <end position="25"/>
    </location>
</feature>
<dbReference type="STRING" id="1301915.JH146_1247"/>
<name>A0A076LKH3_9EURY</name>
<dbReference type="HOGENOM" id="CLU_171540_0_0_2"/>
<sequence>MEQFIGIVKDILVFIASFGILLASYRLWIEKDRKNIIYARIHILGVIDCACFLIFIALGEPLLAFVYLILAPFLAHAIANAAYNDKLSE</sequence>
<keyword evidence="3" id="KW-1185">Reference proteome</keyword>
<proteinExistence type="predicted"/>
<keyword evidence="1" id="KW-0472">Membrane</keyword>
<dbReference type="EMBL" id="CP009149">
    <property type="protein sequence ID" value="AIJ06089.1"/>
    <property type="molecule type" value="Genomic_DNA"/>
</dbReference>
<gene>
    <name evidence="2" type="ORF">JH146_1247</name>
</gene>
<keyword evidence="1" id="KW-1133">Transmembrane helix</keyword>
<dbReference type="AlphaFoldDB" id="A0A076LKH3"/>
<dbReference type="KEGG" id="mjh:JH146_1247"/>
<evidence type="ECO:0000256" key="1">
    <source>
        <dbReference type="SAM" id="Phobius"/>
    </source>
</evidence>
<evidence type="ECO:0000313" key="3">
    <source>
        <dbReference type="Proteomes" id="UP000028781"/>
    </source>
</evidence>
<reference evidence="2 3" key="1">
    <citation type="journal article" date="2015" name="Int. J. Syst. Evol. Microbiol.">
        <title>M ethanocaldococcus bathoardescens sp. nov., a hyperthermophilic methanogen isolated from a volcanically active deep-sea hydrothermal vent.</title>
        <authorList>
            <person name="Stewart L.C."/>
            <person name="Jung J.H."/>
            <person name="Kim Y.T."/>
            <person name="Kwon S.W."/>
            <person name="Park C.S."/>
            <person name="Holden J.F."/>
        </authorList>
    </citation>
    <scope>NUCLEOTIDE SEQUENCE [LARGE SCALE GENOMIC DNA]</scope>
    <source>
        <strain evidence="2 3">JH146</strain>
    </source>
</reference>
<accession>A0A076LKH3</accession>
<keyword evidence="1" id="KW-0812">Transmembrane</keyword>
<dbReference type="NCBIfam" id="NF004928">
    <property type="entry name" value="PRK06286.1-3"/>
    <property type="match status" value="1"/>
</dbReference>
<dbReference type="Proteomes" id="UP000028781">
    <property type="component" value="Chromosome"/>
</dbReference>
<feature type="transmembrane region" description="Helical" evidence="1">
    <location>
        <begin position="37"/>
        <end position="58"/>
    </location>
</feature>
<protein>
    <submittedName>
        <fullName evidence="2">Na+/H+ antiporter MnhG subunit-related protein</fullName>
    </submittedName>
</protein>
<organism evidence="2 3">
    <name type="scientific">Methanocaldococcus bathoardescens</name>
    <dbReference type="NCBI Taxonomy" id="1301915"/>
    <lineage>
        <taxon>Archaea</taxon>
        <taxon>Methanobacteriati</taxon>
        <taxon>Methanobacteriota</taxon>
        <taxon>Methanomada group</taxon>
        <taxon>Methanococci</taxon>
        <taxon>Methanococcales</taxon>
        <taxon>Methanocaldococcaceae</taxon>
        <taxon>Methanocaldococcus</taxon>
    </lineage>
</organism>